<feature type="compositionally biased region" description="Polar residues" evidence="1">
    <location>
        <begin position="91"/>
        <end position="109"/>
    </location>
</feature>
<keyword evidence="2" id="KW-0812">Transmembrane</keyword>
<feature type="compositionally biased region" description="Pro residues" evidence="1">
    <location>
        <begin position="22"/>
        <end position="38"/>
    </location>
</feature>
<dbReference type="EMBL" id="SUMC01000012">
    <property type="protein sequence ID" value="TKA10708.1"/>
    <property type="molecule type" value="Genomic_DNA"/>
</dbReference>
<feature type="region of interest" description="Disordered" evidence="1">
    <location>
        <begin position="87"/>
        <end position="109"/>
    </location>
</feature>
<reference evidence="3 4" key="1">
    <citation type="submission" date="2019-04" db="EMBL/GenBank/DDBJ databases">
        <title>Streptomyces oryziradicis sp. nov., a novel actinomycete isolated from rhizosphere soil of rice (Oryza sativa L.).</title>
        <authorList>
            <person name="Li C."/>
        </authorList>
    </citation>
    <scope>NUCLEOTIDE SEQUENCE [LARGE SCALE GENOMIC DNA]</scope>
    <source>
        <strain evidence="3 4">NEAU-C40</strain>
    </source>
</reference>
<evidence type="ECO:0000313" key="3">
    <source>
        <dbReference type="EMBL" id="TKA10708.1"/>
    </source>
</evidence>
<feature type="region of interest" description="Disordered" evidence="1">
    <location>
        <begin position="1"/>
        <end position="41"/>
    </location>
</feature>
<organism evidence="3 4">
    <name type="scientific">Actinacidiphila oryziradicis</name>
    <dbReference type="NCBI Taxonomy" id="2571141"/>
    <lineage>
        <taxon>Bacteria</taxon>
        <taxon>Bacillati</taxon>
        <taxon>Actinomycetota</taxon>
        <taxon>Actinomycetes</taxon>
        <taxon>Kitasatosporales</taxon>
        <taxon>Streptomycetaceae</taxon>
        <taxon>Actinacidiphila</taxon>
    </lineage>
</organism>
<feature type="transmembrane region" description="Helical" evidence="2">
    <location>
        <begin position="45"/>
        <end position="67"/>
    </location>
</feature>
<protein>
    <recommendedName>
        <fullName evidence="5">Septum formation-related domain-containing protein</fullName>
    </recommendedName>
</protein>
<evidence type="ECO:0000256" key="2">
    <source>
        <dbReference type="SAM" id="Phobius"/>
    </source>
</evidence>
<name>A0A4U0SNF8_9ACTN</name>
<keyword evidence="2" id="KW-0472">Membrane</keyword>
<proteinExistence type="predicted"/>
<keyword evidence="4" id="KW-1185">Reference proteome</keyword>
<keyword evidence="2" id="KW-1133">Transmembrane helix</keyword>
<accession>A0A4U0SNF8</accession>
<sequence length="230" mass="23389">MSFPPPNELPPGQGGGFGPPRDFGPPPPSYRPAPPPRKPGGGAKLVAIAVGVVAVVAAIVGGTALFLGGGSDGKNGENAAATAAGSATASPVQASGSGAGTDSPSASASESVNPYVVLKPGECFDTPGLDSSITKTVRRSCSSPHDGEVIANETIVGTFTTEKALRAKVLELCKTDVAKKGSKVPSDAQYYYYAIYPSLVTYEKNKRDIVSCSLTLSEKPDGKKLTKPLP</sequence>
<dbReference type="RefSeq" id="WP_136724469.1">
    <property type="nucleotide sequence ID" value="NZ_SUMC01000012.1"/>
</dbReference>
<gene>
    <name evidence="3" type="ORF">FCI23_15495</name>
</gene>
<evidence type="ECO:0008006" key="5">
    <source>
        <dbReference type="Google" id="ProtNLM"/>
    </source>
</evidence>
<dbReference type="OrthoDB" id="3854759at2"/>
<dbReference type="Proteomes" id="UP000305778">
    <property type="component" value="Unassembled WGS sequence"/>
</dbReference>
<comment type="caution">
    <text evidence="3">The sequence shown here is derived from an EMBL/GenBank/DDBJ whole genome shotgun (WGS) entry which is preliminary data.</text>
</comment>
<dbReference type="AlphaFoldDB" id="A0A4U0SNF8"/>
<evidence type="ECO:0000313" key="4">
    <source>
        <dbReference type="Proteomes" id="UP000305778"/>
    </source>
</evidence>
<evidence type="ECO:0000256" key="1">
    <source>
        <dbReference type="SAM" id="MobiDB-lite"/>
    </source>
</evidence>